<dbReference type="Proteomes" id="UP000245764">
    <property type="component" value="Chromosome 3"/>
</dbReference>
<keyword evidence="1" id="KW-1133">Transmembrane helix</keyword>
<keyword evidence="1" id="KW-0472">Membrane</keyword>
<dbReference type="AlphaFoldDB" id="A0A2H1G3J3"/>
<dbReference type="EMBL" id="LT854255">
    <property type="protein sequence ID" value="SMR48124.1"/>
    <property type="molecule type" value="Genomic_DNA"/>
</dbReference>
<gene>
    <name evidence="2" type="ORF">ZT1E4_G3513</name>
</gene>
<feature type="transmembrane region" description="Helical" evidence="1">
    <location>
        <begin position="12"/>
        <end position="29"/>
    </location>
</feature>
<sequence length="150" mass="16010">MAPTQSTWLTRLAIAAVFCACLLTIIPFFQKPSPHAPPALSPRANATADSSSDLASLTISSHLPKRYTYRPCDWPAAALAAKAAIAGEISFDQLDPCARMVVKGYHLLCHMNSHGDVAAITSIGDPRDGPDLSRTKWNAMERGGLCTVSC</sequence>
<evidence type="ECO:0000313" key="3">
    <source>
        <dbReference type="Proteomes" id="UP000245764"/>
    </source>
</evidence>
<organism evidence="2 3">
    <name type="scientific">Zymoseptoria tritici ST99CH_1E4</name>
    <dbReference type="NCBI Taxonomy" id="1276532"/>
    <lineage>
        <taxon>Eukaryota</taxon>
        <taxon>Fungi</taxon>
        <taxon>Dikarya</taxon>
        <taxon>Ascomycota</taxon>
        <taxon>Pezizomycotina</taxon>
        <taxon>Dothideomycetes</taxon>
        <taxon>Dothideomycetidae</taxon>
        <taxon>Mycosphaerellales</taxon>
        <taxon>Mycosphaerellaceae</taxon>
        <taxon>Zymoseptoria</taxon>
    </lineage>
</organism>
<reference evidence="3" key="1">
    <citation type="submission" date="2017-05" db="EMBL/GenBank/DDBJ databases">
        <authorList>
            <person name="Song R."/>
            <person name="Chenine A.L."/>
            <person name="Ruprecht R.M."/>
        </authorList>
    </citation>
    <scope>NUCLEOTIDE SEQUENCE [LARGE SCALE GENOMIC DNA]</scope>
</reference>
<accession>A0A2H1G3J3</accession>
<evidence type="ECO:0000313" key="2">
    <source>
        <dbReference type="EMBL" id="SMR48124.1"/>
    </source>
</evidence>
<name>A0A2H1G3J3_ZYMTR</name>
<keyword evidence="1" id="KW-0812">Transmembrane</keyword>
<protein>
    <submittedName>
        <fullName evidence="2">Uncharacterized protein</fullName>
    </submittedName>
</protein>
<proteinExistence type="predicted"/>
<evidence type="ECO:0000256" key="1">
    <source>
        <dbReference type="SAM" id="Phobius"/>
    </source>
</evidence>